<reference evidence="2 3" key="1">
    <citation type="submission" date="2013-06" db="EMBL/GenBank/DDBJ databases">
        <authorList>
            <person name="Weinstock G."/>
            <person name="Sodergren E."/>
            <person name="Clifton S."/>
            <person name="Fulton L."/>
            <person name="Fulton B."/>
            <person name="Courtney L."/>
            <person name="Fronick C."/>
            <person name="Harrison M."/>
            <person name="Strong C."/>
            <person name="Farmer C."/>
            <person name="Delahaunty K."/>
            <person name="Markovic C."/>
            <person name="Hall O."/>
            <person name="Minx P."/>
            <person name="Tomlinson C."/>
            <person name="Mitreva M."/>
            <person name="Nelson J."/>
            <person name="Hou S."/>
            <person name="Wollam A."/>
            <person name="Pepin K.H."/>
            <person name="Johnson M."/>
            <person name="Bhonagiri V."/>
            <person name="Nash W.E."/>
            <person name="Warren W."/>
            <person name="Chinwalla A."/>
            <person name="Mardis E.R."/>
            <person name="Wilson R.K."/>
        </authorList>
    </citation>
    <scope>NUCLEOTIDE SEQUENCE [LARGE SCALE GENOMIC DNA]</scope>
    <source>
        <strain evidence="2 3">ATCC 51271</strain>
    </source>
</reference>
<dbReference type="EMBL" id="ACIL03000007">
    <property type="protein sequence ID" value="ESL03681.1"/>
    <property type="molecule type" value="Genomic_DNA"/>
</dbReference>
<organism evidence="2 3">
    <name type="scientific">Catonella morbi ATCC 51271</name>
    <dbReference type="NCBI Taxonomy" id="592026"/>
    <lineage>
        <taxon>Bacteria</taxon>
        <taxon>Bacillati</taxon>
        <taxon>Bacillota</taxon>
        <taxon>Clostridia</taxon>
        <taxon>Lachnospirales</taxon>
        <taxon>Lachnospiraceae</taxon>
        <taxon>Catonella</taxon>
    </lineage>
</organism>
<dbReference type="InterPro" id="IPR045197">
    <property type="entry name" value="NUP210-like"/>
</dbReference>
<dbReference type="PANTHER" id="PTHR23019">
    <property type="entry name" value="NUCLEAR PORE MEMBRANE GLYCOPROTEIN GP210-RELATED"/>
    <property type="match status" value="1"/>
</dbReference>
<feature type="domain" description="BIG2" evidence="1">
    <location>
        <begin position="910"/>
        <end position="987"/>
    </location>
</feature>
<keyword evidence="3" id="KW-1185">Reference proteome</keyword>
<dbReference type="HOGENOM" id="CLU_261513_0_0_9"/>
<protein>
    <submittedName>
        <fullName evidence="2">Bacterial group 2 Ig-like protein</fullName>
    </submittedName>
</protein>
<feature type="domain" description="BIG2" evidence="1">
    <location>
        <begin position="1240"/>
        <end position="1309"/>
    </location>
</feature>
<feature type="domain" description="BIG2" evidence="1">
    <location>
        <begin position="484"/>
        <end position="565"/>
    </location>
</feature>
<feature type="domain" description="BIG2" evidence="1">
    <location>
        <begin position="571"/>
        <end position="654"/>
    </location>
</feature>
<feature type="domain" description="BIG2" evidence="1">
    <location>
        <begin position="660"/>
        <end position="737"/>
    </location>
</feature>
<dbReference type="InterPro" id="IPR003343">
    <property type="entry name" value="Big_2"/>
</dbReference>
<feature type="domain" description="BIG2" evidence="1">
    <location>
        <begin position="993"/>
        <end position="1070"/>
    </location>
</feature>
<dbReference type="eggNOG" id="COG3210">
    <property type="taxonomic scope" value="Bacteria"/>
</dbReference>
<proteinExistence type="predicted"/>
<dbReference type="SUPFAM" id="SSF49373">
    <property type="entry name" value="Invasin/intimin cell-adhesion fragments"/>
    <property type="match status" value="10"/>
</dbReference>
<dbReference type="Gene3D" id="2.60.40.1080">
    <property type="match status" value="10"/>
</dbReference>
<accession>V2Y7M5</accession>
<evidence type="ECO:0000313" key="3">
    <source>
        <dbReference type="Proteomes" id="UP000018227"/>
    </source>
</evidence>
<feature type="domain" description="BIG2" evidence="1">
    <location>
        <begin position="1163"/>
        <end position="1239"/>
    </location>
</feature>
<dbReference type="Proteomes" id="UP000018227">
    <property type="component" value="Unassembled WGS sequence"/>
</dbReference>
<dbReference type="Pfam" id="PF02368">
    <property type="entry name" value="Big_2"/>
    <property type="match status" value="9"/>
</dbReference>
<comment type="caution">
    <text evidence="2">The sequence shown here is derived from an EMBL/GenBank/DDBJ whole genome shotgun (WGS) entry which is preliminary data.</text>
</comment>
<dbReference type="RefSeq" id="WP_023353730.1">
    <property type="nucleotide sequence ID" value="NZ_KI535367.1"/>
</dbReference>
<feature type="domain" description="BIG2" evidence="1">
    <location>
        <begin position="1077"/>
        <end position="1154"/>
    </location>
</feature>
<gene>
    <name evidence="2" type="ORF">GCWU0000282_000846</name>
</gene>
<sequence>MKNQKNNIKNFRSKLAIFLVILLVLNIAPLPESAGKGMASFVAENLSNLQRAVGSRINSVFAADDKDYLLKDALGTFEVNLSSGGASKEPFTISTDTATLNLLSELKTPPKTSQAVSGAKIKLNDSSENVVKAEVIPAANGDSTGIKLTRTGAGSKEISGSVTIGNANYNFGFYVKVDLEIVKTNTTTDPKEPQYKQIFATDKGPNTLVMPVVNGKYQIKLKGYKESTPDGYLKYSGSVLNWSTSVNGKNNDDSVLEVEQSNGVVTAVGAGVAEVSVAAGEDPTGKVKPTSTMVVVPLKMSTENIVGGNYRDFNENVADREITLDGGKKTIFTNMLDPNDIEWEVKKDGKKVNNILSFTNTRVKTDTSASSLVIEGRRAGTYDVTARLKKVKGDYKDIRHIRLTFKVTVPLTAANATVYMNVGDTYNIYNNSNIGSISEFNFTADSSGTVKVDNATSVITALKTGTGTVTVSNGTTSFVITVVVIDTIALSASHLTIPVGGTVDLNAVATDVSTSDSWNWFSDNESVAKVTGNGVNAVVKGVAAGETTVTVEHTVSGITKKVSCKITVTAAVTKITLTPAETVIEVDKVASIKAELTPKTSTGTYLYWRSSNPEIVQIDDENNHTAVTSVTGKAPGTAIIMALNKENVVLGSAKVIVNTPVTGIILSHNVAEKPLTDKTFQLSATATPKEAAASKILWKSTNEKIAQVDGNGLVTFKSAGHVSIIAFSDINPRISAACDLTIIKPVESIKLDKSEISLAVSETYKLSVTISPSDASNQNLNYKSMDPKVADISKTGLITAKQTGTAYIIVSTPDGKVTANCTVKVTQKATGMKLSAASLILDVGESYTLEATFNPKNTTDTKVLWSVSDKSVAKVDAKGKVTAISAGETIVTAKSSNGLTAICTVKVNQPVGSIELNYTEYELPVGDELELEVTFDNDDVTNKKVKWKSSKSSVASVDKNGVVKGKKGGVAIITVTADENGVQASCVVTVEEPVSDIKLNRTSYNLGYHKTLLLKAKLKTNSATNKKLKWSSSKSSVASVNKSGQVYGKKPGYATIKVKATDGSGAEATARIRVVREVGSLSTNPSFLSMIVGRRKTIRVKINPKNATYKTAKFTSDNTDVAMVDSKGRVTALAAGKAKITVAAKDNSGKKQAVVVQVREYIPATGLTLSNTTLTMGIGDRQSTVYSVVPSGTDDKIKWSTNNKAVANVNKNGLITGVAPGTAIITAATTSGKTAQVAVTVVGLNFYNLSMEQYDTYTLSVLGDVKNIAWDSENPEIATVAGGVVTAKKPGSTTILARVNGAVLRCRVTVKNIQ</sequence>
<feature type="domain" description="BIG2" evidence="1">
    <location>
        <begin position="828"/>
        <end position="904"/>
    </location>
</feature>
<evidence type="ECO:0000259" key="1">
    <source>
        <dbReference type="SMART" id="SM00635"/>
    </source>
</evidence>
<feature type="domain" description="BIG2" evidence="1">
    <location>
        <begin position="745"/>
        <end position="822"/>
    </location>
</feature>
<name>V2Y7M5_9FIRM</name>
<dbReference type="SMART" id="SM00635">
    <property type="entry name" value="BID_2"/>
    <property type="match status" value="10"/>
</dbReference>
<dbReference type="OrthoDB" id="2680260at2"/>
<dbReference type="STRING" id="592026.GCWU0000282_000846"/>
<dbReference type="PANTHER" id="PTHR23019:SF0">
    <property type="entry name" value="NUCLEAR PORE MEMBRANE GLYCOPROTEIN 210"/>
    <property type="match status" value="1"/>
</dbReference>
<evidence type="ECO:0000313" key="2">
    <source>
        <dbReference type="EMBL" id="ESL03681.1"/>
    </source>
</evidence>
<dbReference type="InterPro" id="IPR008964">
    <property type="entry name" value="Invasin/intimin_cell_adhesion"/>
</dbReference>